<dbReference type="Pfam" id="PF13302">
    <property type="entry name" value="Acetyltransf_3"/>
    <property type="match status" value="1"/>
</dbReference>
<evidence type="ECO:0000259" key="1">
    <source>
        <dbReference type="PROSITE" id="PS51186"/>
    </source>
</evidence>
<dbReference type="InterPro" id="IPR051531">
    <property type="entry name" value="N-acetyltransferase"/>
</dbReference>
<reference evidence="2 3" key="1">
    <citation type="submission" date="2020-01" db="EMBL/GenBank/DDBJ databases">
        <title>Complete genome of Aeromonas media MC64.</title>
        <authorList>
            <person name="Cao G."/>
            <person name="Fu J."/>
            <person name="Zhong C."/>
        </authorList>
    </citation>
    <scope>NUCLEOTIDE SEQUENCE [LARGE SCALE GENOMIC DNA]</scope>
    <source>
        <strain evidence="2 3">MC64</strain>
    </source>
</reference>
<dbReference type="RefSeq" id="WP_161507447.1">
    <property type="nucleotide sequence ID" value="NZ_CAWPID010000001.1"/>
</dbReference>
<sequence length="178" mass="20369">MTSTTPPEIRLDPVSEADLPHIYRGLSDPRVIAYYGVSYDSLTACQAQMDWYVELTRTGRGAWHLVRDRHTGEPLGAIGYNDADPEHRRAELGYWLYPEHWGKGVMSAALRLWLPLTYRTTALHRLLAVVEEPNLPSARLLERAGFHYEGTARECEWKGDRPVSLRHYALLRSDLPDL</sequence>
<dbReference type="GeneID" id="69410921"/>
<dbReference type="Gene3D" id="3.40.630.30">
    <property type="match status" value="1"/>
</dbReference>
<feature type="domain" description="N-acetyltransferase" evidence="1">
    <location>
        <begin position="9"/>
        <end position="170"/>
    </location>
</feature>
<dbReference type="PANTHER" id="PTHR43792">
    <property type="entry name" value="GNAT FAMILY, PUTATIVE (AFU_ORTHOLOGUE AFUA_3G00765)-RELATED-RELATED"/>
    <property type="match status" value="1"/>
</dbReference>
<dbReference type="Proteomes" id="UP000463871">
    <property type="component" value="Chromosome"/>
</dbReference>
<accession>A0AAE6SMX2</accession>
<dbReference type="AlphaFoldDB" id="A0AAE6SMX2"/>
<dbReference type="InterPro" id="IPR000182">
    <property type="entry name" value="GNAT_dom"/>
</dbReference>
<evidence type="ECO:0000313" key="2">
    <source>
        <dbReference type="EMBL" id="QHQ52210.1"/>
    </source>
</evidence>
<organism evidence="2 3">
    <name type="scientific">Aeromonas media</name>
    <dbReference type="NCBI Taxonomy" id="651"/>
    <lineage>
        <taxon>Bacteria</taxon>
        <taxon>Pseudomonadati</taxon>
        <taxon>Pseudomonadota</taxon>
        <taxon>Gammaproteobacteria</taxon>
        <taxon>Aeromonadales</taxon>
        <taxon>Aeromonadaceae</taxon>
        <taxon>Aeromonas</taxon>
    </lineage>
</organism>
<dbReference type="PANTHER" id="PTHR43792:SF9">
    <property type="entry name" value="RIBOSOMAL-PROTEIN-ALANINE ACETYLTRANSFERASE"/>
    <property type="match status" value="1"/>
</dbReference>
<dbReference type="PROSITE" id="PS51186">
    <property type="entry name" value="GNAT"/>
    <property type="match status" value="1"/>
</dbReference>
<evidence type="ECO:0000313" key="3">
    <source>
        <dbReference type="Proteomes" id="UP000463871"/>
    </source>
</evidence>
<dbReference type="SUPFAM" id="SSF55729">
    <property type="entry name" value="Acyl-CoA N-acyltransferases (Nat)"/>
    <property type="match status" value="1"/>
</dbReference>
<dbReference type="InterPro" id="IPR016181">
    <property type="entry name" value="Acyl_CoA_acyltransferase"/>
</dbReference>
<protein>
    <submittedName>
        <fullName evidence="2">GNAT family N-acetyltransferase</fullName>
    </submittedName>
</protein>
<dbReference type="EMBL" id="CP047962">
    <property type="protein sequence ID" value="QHQ52210.1"/>
    <property type="molecule type" value="Genomic_DNA"/>
</dbReference>
<proteinExistence type="predicted"/>
<dbReference type="GO" id="GO:0008999">
    <property type="term" value="F:protein-N-terminal-alanine acetyltransferase activity"/>
    <property type="evidence" value="ECO:0007669"/>
    <property type="project" value="TreeGrafter"/>
</dbReference>
<dbReference type="GO" id="GO:0005737">
    <property type="term" value="C:cytoplasm"/>
    <property type="evidence" value="ECO:0007669"/>
    <property type="project" value="TreeGrafter"/>
</dbReference>
<gene>
    <name evidence="2" type="ORF">GWI30_15985</name>
</gene>
<name>A0AAE6SMX2_AERME</name>